<organism evidence="17 18">
    <name type="scientific">Marine Group III euryarchaeote CG-Epi2</name>
    <dbReference type="NCBI Taxonomy" id="1888996"/>
    <lineage>
        <taxon>Archaea</taxon>
        <taxon>Methanobacteriati</taxon>
        <taxon>Thermoplasmatota</taxon>
        <taxon>Thermoplasmata</taxon>
        <taxon>Candidatus Thermoprofundales</taxon>
    </lineage>
</organism>
<keyword evidence="7" id="KW-0378">Hydrolase</keyword>
<dbReference type="InterPro" id="IPR033175">
    <property type="entry name" value="PSD-A"/>
</dbReference>
<dbReference type="PANTHER" id="PTHR35809:SF1">
    <property type="entry name" value="ARCHAETIDYLSERINE DECARBOXYLASE PROENZYME-RELATED"/>
    <property type="match status" value="1"/>
</dbReference>
<evidence type="ECO:0000256" key="3">
    <source>
        <dbReference type="ARBA" id="ARBA00022516"/>
    </source>
</evidence>
<feature type="transmembrane region" description="Helical" evidence="16">
    <location>
        <begin position="190"/>
        <end position="210"/>
    </location>
</feature>
<keyword evidence="14" id="KW-1208">Phospholipid metabolism</keyword>
<keyword evidence="4" id="KW-0645">Protease</keyword>
<dbReference type="NCBIfam" id="TIGR04125">
    <property type="entry name" value="exosort_PGF_TRM"/>
    <property type="match status" value="1"/>
</dbReference>
<evidence type="ECO:0000256" key="6">
    <source>
        <dbReference type="ARBA" id="ARBA00022793"/>
    </source>
</evidence>
<dbReference type="GO" id="GO:0008654">
    <property type="term" value="P:phospholipid biosynthetic process"/>
    <property type="evidence" value="ECO:0007669"/>
    <property type="project" value="UniProtKB-KW"/>
</dbReference>
<dbReference type="GO" id="GO:0004609">
    <property type="term" value="F:phosphatidylserine decarboxylase activity"/>
    <property type="evidence" value="ECO:0007669"/>
    <property type="project" value="InterPro"/>
</dbReference>
<evidence type="ECO:0000256" key="4">
    <source>
        <dbReference type="ARBA" id="ARBA00022670"/>
    </source>
</evidence>
<evidence type="ECO:0000256" key="11">
    <source>
        <dbReference type="ARBA" id="ARBA00023145"/>
    </source>
</evidence>
<feature type="transmembrane region" description="Helical" evidence="16">
    <location>
        <begin position="222"/>
        <end position="244"/>
    </location>
</feature>
<evidence type="ECO:0000256" key="14">
    <source>
        <dbReference type="ARBA" id="ARBA00023264"/>
    </source>
</evidence>
<dbReference type="Proteomes" id="UP000183615">
    <property type="component" value="Unassembled WGS sequence"/>
</dbReference>
<keyword evidence="3" id="KW-0444">Lipid biosynthesis</keyword>
<keyword evidence="12" id="KW-0594">Phospholipid biosynthesis</keyword>
<gene>
    <name evidence="17" type="ORF">BET99_02530</name>
</gene>
<evidence type="ECO:0000256" key="16">
    <source>
        <dbReference type="SAM" id="Phobius"/>
    </source>
</evidence>
<keyword evidence="9" id="KW-0443">Lipid metabolism</keyword>
<evidence type="ECO:0000256" key="15">
    <source>
        <dbReference type="ARBA" id="ARBA00023317"/>
    </source>
</evidence>
<accession>A0A1J5TY21</accession>
<evidence type="ECO:0000313" key="17">
    <source>
        <dbReference type="EMBL" id="OIR21405.1"/>
    </source>
</evidence>
<keyword evidence="8 16" id="KW-1133">Transmembrane helix</keyword>
<keyword evidence="15" id="KW-0670">Pyruvate</keyword>
<dbReference type="InterPro" id="IPR019127">
    <property type="entry name" value="Exosortase"/>
</dbReference>
<sequence>MATDLSLLGEVFVISSLFLLAIGYYVSGREHVFLGRRFPTKIGNQFSILGWICLGFFWWIQVEYYILIKDPVNALICAAAVPFFGYLAYHEYLSIIWKSSYEPLRWLAAMTVVAGGIYFFVERVPLLAGWLIHLVAEQSIWFLDIFGIENRLGPIDYGEGSKIYRSGSEHEEVRVAIEGDSWKDPLAPSVNIVLACTALQSMIIFVGGVICTKAPLSRRFNAFLVTVPPIYILNLIRNAVVIWLTYEHVWGVDTFFWAHAVYAKIGSLLALVVLAIAVFHFLPEMQDSILGVIDLPLREAPEGAPKLPFAKEMPNMVIYVITSALVLFPFGASSNSIREQGIVVDWPLEEIYVVSLILIILSIFLLCFYRDPHRVIEDGIVSPADGLVQKVSTKRGMIHISVFMGLQNVHVNRSPIDGKVISQKHRSGGYTPAFSKDSDKNERLVTKLDTDLGIFKITQIAGFLVRRIVSYIEPNEVIVKGKRIGLIHFGSRVDLAFESSGIKIKVKEGDRILAGQTLAEFTPMSSLSVAEKLMEGPKRLLSKLQASTIDKGD</sequence>
<dbReference type="NCBIfam" id="NF003685">
    <property type="entry name" value="PRK05305.2-5"/>
    <property type="match status" value="1"/>
</dbReference>
<reference evidence="17 18" key="1">
    <citation type="submission" date="2016-08" db="EMBL/GenBank/DDBJ databases">
        <title>New Insights into Marine Group III Euryarchaeota, from dark to light.</title>
        <authorList>
            <person name="Haro-Moreno J.M."/>
            <person name="Rodriguez-Valera F."/>
            <person name="Lopez-Garcia P."/>
            <person name="Moreira D."/>
            <person name="Martin-Cuadrado A.B."/>
        </authorList>
    </citation>
    <scope>NUCLEOTIDE SEQUENCE [LARGE SCALE GENOMIC DNA]</scope>
    <source>
        <strain evidence="17">CG-Epi2</strain>
    </source>
</reference>
<feature type="transmembrane region" description="Helical" evidence="16">
    <location>
        <begin position="46"/>
        <end position="66"/>
    </location>
</feature>
<dbReference type="Pfam" id="PF09721">
    <property type="entry name" value="Exosortase_EpsH"/>
    <property type="match status" value="1"/>
</dbReference>
<dbReference type="InterPro" id="IPR003817">
    <property type="entry name" value="PS_Dcarbxylase"/>
</dbReference>
<dbReference type="PANTHER" id="PTHR35809">
    <property type="entry name" value="ARCHAETIDYLSERINE DECARBOXYLASE PROENZYME-RELATED"/>
    <property type="match status" value="1"/>
</dbReference>
<proteinExistence type="predicted"/>
<evidence type="ECO:0000313" key="18">
    <source>
        <dbReference type="Proteomes" id="UP000183615"/>
    </source>
</evidence>
<dbReference type="EMBL" id="MIYZ01000042">
    <property type="protein sequence ID" value="OIR21405.1"/>
    <property type="molecule type" value="Genomic_DNA"/>
</dbReference>
<evidence type="ECO:0000256" key="10">
    <source>
        <dbReference type="ARBA" id="ARBA00023136"/>
    </source>
</evidence>
<comment type="caution">
    <text evidence="17">The sequence shown here is derived from an EMBL/GenBank/DDBJ whole genome shotgun (WGS) entry which is preliminary data.</text>
</comment>
<evidence type="ECO:0000256" key="5">
    <source>
        <dbReference type="ARBA" id="ARBA00022692"/>
    </source>
</evidence>
<keyword evidence="2" id="KW-1003">Cell membrane</keyword>
<keyword evidence="13" id="KW-0456">Lyase</keyword>
<feature type="transmembrane region" description="Helical" evidence="16">
    <location>
        <begin position="104"/>
        <end position="121"/>
    </location>
</feature>
<feature type="transmembrane region" description="Helical" evidence="16">
    <location>
        <begin position="352"/>
        <end position="369"/>
    </location>
</feature>
<dbReference type="AlphaFoldDB" id="A0A1J5TY21"/>
<feature type="transmembrane region" description="Helical" evidence="16">
    <location>
        <begin position="72"/>
        <end position="92"/>
    </location>
</feature>
<comment type="subcellular location">
    <subcellularLocation>
        <location evidence="1">Cell membrane</location>
        <topology evidence="1">Multi-pass membrane protein</topology>
    </subcellularLocation>
</comment>
<dbReference type="GO" id="GO:0008233">
    <property type="term" value="F:peptidase activity"/>
    <property type="evidence" value="ECO:0007669"/>
    <property type="project" value="UniProtKB-KW"/>
</dbReference>
<evidence type="ECO:0000256" key="13">
    <source>
        <dbReference type="ARBA" id="ARBA00023239"/>
    </source>
</evidence>
<keyword evidence="5 16" id="KW-0812">Transmembrane</keyword>
<dbReference type="Pfam" id="PF02666">
    <property type="entry name" value="PS_Dcarbxylase"/>
    <property type="match status" value="1"/>
</dbReference>
<dbReference type="InterPro" id="IPR026392">
    <property type="entry name" value="Exo/Archaeosortase_dom"/>
</dbReference>
<evidence type="ECO:0000256" key="9">
    <source>
        <dbReference type="ARBA" id="ARBA00023098"/>
    </source>
</evidence>
<evidence type="ECO:0000256" key="8">
    <source>
        <dbReference type="ARBA" id="ARBA00022989"/>
    </source>
</evidence>
<evidence type="ECO:0000256" key="12">
    <source>
        <dbReference type="ARBA" id="ARBA00023209"/>
    </source>
</evidence>
<keyword evidence="11" id="KW-0865">Zymogen</keyword>
<keyword evidence="6" id="KW-0210">Decarboxylase</keyword>
<dbReference type="GO" id="GO:0006508">
    <property type="term" value="P:proteolysis"/>
    <property type="evidence" value="ECO:0007669"/>
    <property type="project" value="UniProtKB-KW"/>
</dbReference>
<feature type="transmembrane region" description="Helical" evidence="16">
    <location>
        <begin position="6"/>
        <end position="26"/>
    </location>
</feature>
<dbReference type="InterPro" id="IPR014522">
    <property type="entry name" value="ArtA"/>
</dbReference>
<dbReference type="GO" id="GO:0005886">
    <property type="term" value="C:plasma membrane"/>
    <property type="evidence" value="ECO:0007669"/>
    <property type="project" value="UniProtKB-SubCell"/>
</dbReference>
<evidence type="ECO:0000256" key="2">
    <source>
        <dbReference type="ARBA" id="ARBA00022475"/>
    </source>
</evidence>
<name>A0A1J5TY21_9ARCH</name>
<dbReference type="NCBIfam" id="TIGR04178">
    <property type="entry name" value="exo_archaeo"/>
    <property type="match status" value="1"/>
</dbReference>
<evidence type="ECO:0000256" key="1">
    <source>
        <dbReference type="ARBA" id="ARBA00004651"/>
    </source>
</evidence>
<protein>
    <submittedName>
        <fullName evidence="17">Archaeosortase A</fullName>
    </submittedName>
</protein>
<feature type="transmembrane region" description="Helical" evidence="16">
    <location>
        <begin position="316"/>
        <end position="332"/>
    </location>
</feature>
<evidence type="ECO:0000256" key="7">
    <source>
        <dbReference type="ARBA" id="ARBA00022801"/>
    </source>
</evidence>
<keyword evidence="10 16" id="KW-0472">Membrane</keyword>
<feature type="transmembrane region" description="Helical" evidence="16">
    <location>
        <begin position="256"/>
        <end position="282"/>
    </location>
</feature>